<organism evidence="2 3">
    <name type="scientific">Aureococcus anophagefferens</name>
    <name type="common">Harmful bloom alga</name>
    <dbReference type="NCBI Taxonomy" id="44056"/>
    <lineage>
        <taxon>Eukaryota</taxon>
        <taxon>Sar</taxon>
        <taxon>Stramenopiles</taxon>
        <taxon>Ochrophyta</taxon>
        <taxon>Pelagophyceae</taxon>
        <taxon>Pelagomonadales</taxon>
        <taxon>Pelagomonadaceae</taxon>
        <taxon>Aureococcus</taxon>
    </lineage>
</organism>
<dbReference type="Proteomes" id="UP001363151">
    <property type="component" value="Unassembled WGS sequence"/>
</dbReference>
<dbReference type="InterPro" id="IPR029058">
    <property type="entry name" value="AB_hydrolase_fold"/>
</dbReference>
<comment type="caution">
    <text evidence="2">The sequence shown here is derived from an EMBL/GenBank/DDBJ whole genome shotgun (WGS) entry which is preliminary data.</text>
</comment>
<feature type="domain" description="AB hydrolase-1" evidence="1">
    <location>
        <begin position="105"/>
        <end position="272"/>
    </location>
</feature>
<gene>
    <name evidence="2" type="ORF">SO694_00005170</name>
</gene>
<keyword evidence="3" id="KW-1185">Reference proteome</keyword>
<evidence type="ECO:0000259" key="1">
    <source>
        <dbReference type="Pfam" id="PF00561"/>
    </source>
</evidence>
<sequence>MPTLGSQLRLRLEALALDRPRARRAAALAGVSYVAWRLLPRLRRLYRATVDWRDPVLPRDLRALRVPLAAADVEDEIREKRAVVDGAAREVAWATPGRRTRTALAVVYVHGWGACRQEIAPTPQLLAKALGANLYCHRLSGHGRRRAAAPPTEPPSGEILLAEATPRKLFLDALEAFRVGLALGDRVVVVGVSTGGGLATWLAARVADRVADEPEGDRLAALVLVSPCYGLGHPLYPFLKKPFTFLRLVPFGLAPPLRAWLLAALMGREKRSPALSPDHARYNALAYPHPALLHLVDVLYGLEGLDVSRARAPTFLVANHGDAVIDFGRAARVFEALGAALPSAPPKVMVACPSDAHPHVLASQMLSPNTVDGVLDAAILFVRAHTGRDAGLRRKAAPSRPPSFGSVTGLDALMRPFPF</sequence>
<dbReference type="GO" id="GO:0016787">
    <property type="term" value="F:hydrolase activity"/>
    <property type="evidence" value="ECO:0007669"/>
    <property type="project" value="UniProtKB-KW"/>
</dbReference>
<dbReference type="Gene3D" id="3.40.50.1820">
    <property type="entry name" value="alpha/beta hydrolase"/>
    <property type="match status" value="1"/>
</dbReference>
<dbReference type="Pfam" id="PF00561">
    <property type="entry name" value="Abhydrolase_1"/>
    <property type="match status" value="1"/>
</dbReference>
<dbReference type="SUPFAM" id="SSF53474">
    <property type="entry name" value="alpha/beta-Hydrolases"/>
    <property type="match status" value="1"/>
</dbReference>
<dbReference type="InterPro" id="IPR000073">
    <property type="entry name" value="AB_hydrolase_1"/>
</dbReference>
<name>A0ABR1G9H5_AURAN</name>
<reference evidence="2 3" key="1">
    <citation type="submission" date="2024-03" db="EMBL/GenBank/DDBJ databases">
        <title>Aureococcus anophagefferens CCMP1851 and Kratosvirus quantuckense: Draft genome of a second virus-susceptible host strain in the model system.</title>
        <authorList>
            <person name="Chase E."/>
            <person name="Truchon A.R."/>
            <person name="Schepens W."/>
            <person name="Wilhelm S.W."/>
        </authorList>
    </citation>
    <scope>NUCLEOTIDE SEQUENCE [LARGE SCALE GENOMIC DNA]</scope>
    <source>
        <strain evidence="2 3">CCMP1851</strain>
    </source>
</reference>
<keyword evidence="2" id="KW-0378">Hydrolase</keyword>
<protein>
    <submittedName>
        <fullName evidence="2">Alpha/beta hydrolase</fullName>
    </submittedName>
</protein>
<proteinExistence type="predicted"/>
<accession>A0ABR1G9H5</accession>
<evidence type="ECO:0000313" key="2">
    <source>
        <dbReference type="EMBL" id="KAK7249833.1"/>
    </source>
</evidence>
<dbReference type="EMBL" id="JBBJCI010000039">
    <property type="protein sequence ID" value="KAK7249833.1"/>
    <property type="molecule type" value="Genomic_DNA"/>
</dbReference>
<evidence type="ECO:0000313" key="3">
    <source>
        <dbReference type="Proteomes" id="UP001363151"/>
    </source>
</evidence>